<dbReference type="PROSITE" id="PS50294">
    <property type="entry name" value="WD_REPEATS_REGION"/>
    <property type="match status" value="4"/>
</dbReference>
<dbReference type="GO" id="GO:0032040">
    <property type="term" value="C:small-subunit processome"/>
    <property type="evidence" value="ECO:0007669"/>
    <property type="project" value="TreeGrafter"/>
</dbReference>
<evidence type="ECO:0000256" key="5">
    <source>
        <dbReference type="ARBA" id="ARBA00038229"/>
    </source>
</evidence>
<dbReference type="OrthoDB" id="407922at2759"/>
<feature type="repeat" description="WD" evidence="6">
    <location>
        <begin position="111"/>
        <end position="144"/>
    </location>
</feature>
<dbReference type="InterPro" id="IPR051570">
    <property type="entry name" value="TBC1_cilium_biogenesis"/>
</dbReference>
<dbReference type="SMART" id="SM00320">
    <property type="entry name" value="WD40"/>
    <property type="match status" value="11"/>
</dbReference>
<feature type="domain" description="Small-subunit processome Utp12" evidence="8">
    <location>
        <begin position="829"/>
        <end position="929"/>
    </location>
</feature>
<feature type="repeat" description="WD" evidence="6">
    <location>
        <begin position="502"/>
        <end position="536"/>
    </location>
</feature>
<dbReference type="Proteomes" id="UP000799538">
    <property type="component" value="Unassembled WGS sequence"/>
</dbReference>
<feature type="repeat" description="WD" evidence="6">
    <location>
        <begin position="691"/>
        <end position="724"/>
    </location>
</feature>
<dbReference type="Pfam" id="PF25172">
    <property type="entry name" value="Beta-prop_WDR3_2nd"/>
    <property type="match status" value="1"/>
</dbReference>
<dbReference type="PROSITE" id="PS00678">
    <property type="entry name" value="WD_REPEATS_1"/>
    <property type="match status" value="3"/>
</dbReference>
<evidence type="ECO:0000256" key="6">
    <source>
        <dbReference type="PROSITE-ProRule" id="PRU00221"/>
    </source>
</evidence>
<feature type="compositionally biased region" description="Basic and acidic residues" evidence="7">
    <location>
        <begin position="330"/>
        <end position="344"/>
    </location>
</feature>
<proteinExistence type="inferred from homology"/>
<dbReference type="InterPro" id="IPR011047">
    <property type="entry name" value="Quinoprotein_ADH-like_sf"/>
</dbReference>
<keyword evidence="3" id="KW-0677">Repeat</keyword>
<keyword evidence="2 6" id="KW-0853">WD repeat</keyword>
<name>A0A6A6G9M5_9PEZI</name>
<dbReference type="Pfam" id="PF04003">
    <property type="entry name" value="Utp12"/>
    <property type="match status" value="1"/>
</dbReference>
<dbReference type="GO" id="GO:0034388">
    <property type="term" value="C:Pwp2p-containing subcomplex of 90S preribosome"/>
    <property type="evidence" value="ECO:0007669"/>
    <property type="project" value="TreeGrafter"/>
</dbReference>
<evidence type="ECO:0000313" key="9">
    <source>
        <dbReference type="EMBL" id="KAF2222441.1"/>
    </source>
</evidence>
<dbReference type="SUPFAM" id="SSF50978">
    <property type="entry name" value="WD40 repeat-like"/>
    <property type="match status" value="1"/>
</dbReference>
<dbReference type="FunFam" id="2.130.10.10:FF:000157">
    <property type="entry name" value="WD repeat domain 3"/>
    <property type="match status" value="1"/>
</dbReference>
<dbReference type="PANTHER" id="PTHR19853">
    <property type="entry name" value="WD REPEAT CONTAINING PROTEIN 3 WDR3"/>
    <property type="match status" value="1"/>
</dbReference>
<dbReference type="InterPro" id="IPR015943">
    <property type="entry name" value="WD40/YVTN_repeat-like_dom_sf"/>
</dbReference>
<feature type="region of interest" description="Disordered" evidence="7">
    <location>
        <begin position="322"/>
        <end position="347"/>
    </location>
</feature>
<dbReference type="PANTHER" id="PTHR19853:SF0">
    <property type="entry name" value="WD REPEAT-CONTAINING PROTEIN 3"/>
    <property type="match status" value="1"/>
</dbReference>
<feature type="region of interest" description="Disordered" evidence="7">
    <location>
        <begin position="399"/>
        <end position="419"/>
    </location>
</feature>
<dbReference type="Gene3D" id="2.130.10.10">
    <property type="entry name" value="YVTN repeat-like/Quinoprotein amine dehydrogenase"/>
    <property type="match status" value="5"/>
</dbReference>
<keyword evidence="10" id="KW-1185">Reference proteome</keyword>
<dbReference type="GO" id="GO:0030515">
    <property type="term" value="F:snoRNA binding"/>
    <property type="evidence" value="ECO:0007669"/>
    <property type="project" value="TreeGrafter"/>
</dbReference>
<evidence type="ECO:0000256" key="4">
    <source>
        <dbReference type="ARBA" id="ARBA00023242"/>
    </source>
</evidence>
<dbReference type="InterPro" id="IPR007148">
    <property type="entry name" value="SSU_processome_Utp12"/>
</dbReference>
<dbReference type="CDD" id="cd00200">
    <property type="entry name" value="WD40"/>
    <property type="match status" value="1"/>
</dbReference>
<dbReference type="PROSITE" id="PS50082">
    <property type="entry name" value="WD_REPEATS_2"/>
    <property type="match status" value="6"/>
</dbReference>
<evidence type="ECO:0000256" key="3">
    <source>
        <dbReference type="ARBA" id="ARBA00022737"/>
    </source>
</evidence>
<dbReference type="AlphaFoldDB" id="A0A6A6G9M5"/>
<comment type="similarity">
    <text evidence="5">Belongs to the WD repeat WDR3/UTP12 family.</text>
</comment>
<accession>A0A6A6G9M5</accession>
<feature type="repeat" description="WD" evidence="6">
    <location>
        <begin position="188"/>
        <end position="214"/>
    </location>
</feature>
<reference evidence="10" key="1">
    <citation type="journal article" date="2020" name="Stud. Mycol.">
        <title>101 Dothideomycetes genomes: A test case for predicting lifestyles and emergence of pathogens.</title>
        <authorList>
            <person name="Haridas S."/>
            <person name="Albert R."/>
            <person name="Binder M."/>
            <person name="Bloem J."/>
            <person name="LaButti K."/>
            <person name="Salamov A."/>
            <person name="Andreopoulos B."/>
            <person name="Baker S."/>
            <person name="Barry K."/>
            <person name="Bills G."/>
            <person name="Bluhm B."/>
            <person name="Cannon C."/>
            <person name="Castanera R."/>
            <person name="Culley D."/>
            <person name="Daum C."/>
            <person name="Ezra D."/>
            <person name="Gonzalez J."/>
            <person name="Henrissat B."/>
            <person name="Kuo A."/>
            <person name="Liang C."/>
            <person name="Lipzen A."/>
            <person name="Lutzoni F."/>
            <person name="Magnuson J."/>
            <person name="Mondo S."/>
            <person name="Nolan M."/>
            <person name="Ohm R."/>
            <person name="Pangilinan J."/>
            <person name="Park H.-J."/>
            <person name="Ramirez L."/>
            <person name="Alfaro M."/>
            <person name="Sun H."/>
            <person name="Tritt A."/>
            <person name="Yoshinaga Y."/>
            <person name="Zwiers L.-H."/>
            <person name="Turgeon B."/>
            <person name="Goodwin S."/>
            <person name="Spatafora J."/>
            <person name="Crous P."/>
            <person name="Grigoriev I."/>
        </authorList>
    </citation>
    <scope>NUCLEOTIDE SEQUENCE [LARGE SCALE GENOMIC DNA]</scope>
    <source>
        <strain evidence="10">CECT 20119</strain>
    </source>
</reference>
<dbReference type="FunFam" id="2.130.10.10:FF:000178">
    <property type="entry name" value="WD repeat domain 3"/>
    <property type="match status" value="1"/>
</dbReference>
<evidence type="ECO:0000259" key="8">
    <source>
        <dbReference type="Pfam" id="PF04003"/>
    </source>
</evidence>
<gene>
    <name evidence="9" type="ORF">BDZ85DRAFT_289940</name>
</gene>
<feature type="repeat" description="WD" evidence="6">
    <location>
        <begin position="601"/>
        <end position="642"/>
    </location>
</feature>
<evidence type="ECO:0000256" key="7">
    <source>
        <dbReference type="SAM" id="MobiDB-lite"/>
    </source>
</evidence>
<dbReference type="GO" id="GO:0030490">
    <property type="term" value="P:maturation of SSU-rRNA"/>
    <property type="evidence" value="ECO:0007669"/>
    <property type="project" value="TreeGrafter"/>
</dbReference>
<dbReference type="InterPro" id="IPR036322">
    <property type="entry name" value="WD40_repeat_dom_sf"/>
</dbReference>
<sequence>MVRSYRKYEPTTTFGVVASPNSNIVWSEQDTYPGSAKSTGAGRAYVSANEEVLCWDIKKGELLSKWRDRESSTEVSAIAQCKAQKELFAVGYADGSIRVWDDISATVLVSFNGHRSAITHLVFDREGLRLASGSKDTDIILWNLLSEAAEFRLRGHKDQITGLSFLHTPTTVSTEGDDEDGGESLTMEERYLVSVSKDALVKLWDLSSPHCIETHAAQSNGECWAMGVSPDDRVCITAGNDGEMKVWTIDLEGLAKFGVAKTAGQKTRYLSDMGILFRGSKDKTTNVSFHKSGAYVAFHGSDKAVEIFRVRSSDEVRRALVRKRRRRKEKAAEKGQQTDDHENADLGTPEVTDIFVSHVVVRTGGRVRSAVWAQPKVTKRLSLLVSCSNNQLEMWEVDTRQERKKSTDEAPDYSRSLSVDNPGHRTDIRALAISSDDRMLASASAGLLKIWNVRTQSCLRSIECGQSLCCTFLPGDKIVLLGTKAGDLELYDIASSTLIDKFQAHEGAVWSLQVHPDGRSVATGGQDKSVKFWNFDIVQEEIPGTKRTKAQLKLSQTRILKVADDVLALRFSPDSRLLALSTLDNTVKVFFADSLKLFLTLFGHKLPVLSLDISSDSKLIVTSSADKNVRVWGLDFGDCHKAFFAHQDSVMQVNFIPHPVESDEKHVFFSASKDSVVKSWDGEKFEQIQKLDGHHGEVWAMVVSRTGEKVITASHDKSIRVWDVGDDLIFLEEERERELEQTYEATLAAQMDRDLQTGEDGQDQDEVGAASKQTITTLTYGERIMEALEICKTDRAAVQEWEQQRETNPNIAPPQRNLLFTALGGISAEQHVLNTIAKVPTAALNDSLLLIPFSTLPVLFSFLVTFFQRRMQPELSWRVFYFLLQAHNNQLVASKQLKTIMADVLAAYGQWIDDQKSVLGFNAAALAVMGREVREGEVRGLEDEEEEMKRLERGRRKRGFASVA</sequence>
<dbReference type="SUPFAM" id="SSF50998">
    <property type="entry name" value="Quinoprotein alcohol dehydrogenase-like"/>
    <property type="match status" value="1"/>
</dbReference>
<evidence type="ECO:0000313" key="10">
    <source>
        <dbReference type="Proteomes" id="UP000799538"/>
    </source>
</evidence>
<dbReference type="EMBL" id="ML992508">
    <property type="protein sequence ID" value="KAF2222441.1"/>
    <property type="molecule type" value="Genomic_DNA"/>
</dbReference>
<evidence type="ECO:0000256" key="2">
    <source>
        <dbReference type="ARBA" id="ARBA00022574"/>
    </source>
</evidence>
<evidence type="ECO:0000256" key="1">
    <source>
        <dbReference type="ARBA" id="ARBA00004604"/>
    </source>
</evidence>
<keyword evidence="4" id="KW-0539">Nucleus</keyword>
<protein>
    <submittedName>
        <fullName evidence="9">WD40-repeat-containing domain protein</fullName>
    </submittedName>
</protein>
<feature type="repeat" description="WD" evidence="6">
    <location>
        <begin position="421"/>
        <end position="461"/>
    </location>
</feature>
<dbReference type="InterPro" id="IPR020472">
    <property type="entry name" value="WD40_PAC1"/>
</dbReference>
<dbReference type="Pfam" id="PF25173">
    <property type="entry name" value="Beta-prop_WDR3_1st"/>
    <property type="match status" value="1"/>
</dbReference>
<organism evidence="9 10">
    <name type="scientific">Elsinoe ampelina</name>
    <dbReference type="NCBI Taxonomy" id="302913"/>
    <lineage>
        <taxon>Eukaryota</taxon>
        <taxon>Fungi</taxon>
        <taxon>Dikarya</taxon>
        <taxon>Ascomycota</taxon>
        <taxon>Pezizomycotina</taxon>
        <taxon>Dothideomycetes</taxon>
        <taxon>Dothideomycetidae</taxon>
        <taxon>Myriangiales</taxon>
        <taxon>Elsinoaceae</taxon>
        <taxon>Elsinoe</taxon>
    </lineage>
</organism>
<dbReference type="InterPro" id="IPR019775">
    <property type="entry name" value="WD40_repeat_CS"/>
</dbReference>
<dbReference type="InterPro" id="IPR001680">
    <property type="entry name" value="WD40_rpt"/>
</dbReference>
<feature type="compositionally biased region" description="Basic and acidic residues" evidence="7">
    <location>
        <begin position="399"/>
        <end position="408"/>
    </location>
</feature>
<comment type="subcellular location">
    <subcellularLocation>
        <location evidence="1">Nucleus</location>
        <location evidence="1">Nucleolus</location>
    </subcellularLocation>
</comment>
<dbReference type="PRINTS" id="PR00320">
    <property type="entry name" value="GPROTEINBRPT"/>
</dbReference>